<dbReference type="AlphaFoldDB" id="A0A420XU02"/>
<evidence type="ECO:0000256" key="6">
    <source>
        <dbReference type="HAMAP-Rule" id="MF_00955"/>
    </source>
</evidence>
<dbReference type="RefSeq" id="WP_121192013.1">
    <property type="nucleotide sequence ID" value="NZ_RBWV01000009.1"/>
</dbReference>
<comment type="caution">
    <text evidence="6">Lacks conserved residue(s) required for the propagation of feature annotation.</text>
</comment>
<gene>
    <name evidence="6" type="primary">gmd</name>
    <name evidence="8" type="ORF">CLV35_0735</name>
</gene>
<keyword evidence="4 6" id="KW-0521">NADP</keyword>
<comment type="caution">
    <text evidence="8">The sequence shown here is derived from an EMBL/GenBank/DDBJ whole genome shotgun (WGS) entry which is preliminary data.</text>
</comment>
<evidence type="ECO:0000256" key="1">
    <source>
        <dbReference type="ARBA" id="ARBA00001937"/>
    </source>
</evidence>
<comment type="similarity">
    <text evidence="2 6">Belongs to the NAD(P)-dependent epimerase/dehydratase family. GDP-mannose 4,6-dehydratase subfamily.</text>
</comment>
<evidence type="ECO:0000256" key="2">
    <source>
        <dbReference type="ARBA" id="ARBA00009263"/>
    </source>
</evidence>
<feature type="domain" description="NAD(P)-binding" evidence="7">
    <location>
        <begin position="6"/>
        <end position="316"/>
    </location>
</feature>
<dbReference type="Proteomes" id="UP000281955">
    <property type="component" value="Unassembled WGS sequence"/>
</dbReference>
<dbReference type="FunCoup" id="A0A420XU02">
    <property type="interactions" value="171"/>
</dbReference>
<organism evidence="8 9">
    <name type="scientific">Motilibacter peucedani</name>
    <dbReference type="NCBI Taxonomy" id="598650"/>
    <lineage>
        <taxon>Bacteria</taxon>
        <taxon>Bacillati</taxon>
        <taxon>Actinomycetota</taxon>
        <taxon>Actinomycetes</taxon>
        <taxon>Motilibacterales</taxon>
        <taxon>Motilibacteraceae</taxon>
        <taxon>Motilibacter</taxon>
    </lineage>
</organism>
<keyword evidence="9" id="KW-1185">Reference proteome</keyword>
<dbReference type="SUPFAM" id="SSF51735">
    <property type="entry name" value="NAD(P)-binding Rossmann-fold domains"/>
    <property type="match status" value="1"/>
</dbReference>
<comment type="catalytic activity">
    <reaction evidence="6">
        <text>GDP-alpha-D-mannose = GDP-4-dehydro-alpha-D-rhamnose + H2O</text>
        <dbReference type="Rhea" id="RHEA:23820"/>
        <dbReference type="ChEBI" id="CHEBI:15377"/>
        <dbReference type="ChEBI" id="CHEBI:57527"/>
        <dbReference type="ChEBI" id="CHEBI:57964"/>
        <dbReference type="EC" id="4.2.1.47"/>
    </reaction>
</comment>
<dbReference type="Gene3D" id="3.40.50.720">
    <property type="entry name" value="NAD(P)-binding Rossmann-like Domain"/>
    <property type="match status" value="1"/>
</dbReference>
<dbReference type="InterPro" id="IPR016040">
    <property type="entry name" value="NAD(P)-bd_dom"/>
</dbReference>
<dbReference type="InterPro" id="IPR036291">
    <property type="entry name" value="NAD(P)-bd_dom_sf"/>
</dbReference>
<dbReference type="CDD" id="cd05260">
    <property type="entry name" value="GDP_MD_SDR_e"/>
    <property type="match status" value="1"/>
</dbReference>
<dbReference type="FunFam" id="3.40.50.720:FF:000102">
    <property type="entry name" value="GDP-mannose 4,6-dehydratase"/>
    <property type="match status" value="1"/>
</dbReference>
<dbReference type="Gene3D" id="3.90.25.10">
    <property type="entry name" value="UDP-galactose 4-epimerase, domain 1"/>
    <property type="match status" value="1"/>
</dbReference>
<evidence type="ECO:0000313" key="8">
    <source>
        <dbReference type="EMBL" id="RKS80308.1"/>
    </source>
</evidence>
<name>A0A420XU02_9ACTN</name>
<proteinExistence type="inferred from homology"/>
<comment type="cofactor">
    <cofactor evidence="1 6">
        <name>NADP(+)</name>
        <dbReference type="ChEBI" id="CHEBI:58349"/>
    </cofactor>
</comment>
<dbReference type="EC" id="4.2.1.47" evidence="3 6"/>
<dbReference type="PANTHER" id="PTHR43715:SF1">
    <property type="entry name" value="GDP-MANNOSE 4,6 DEHYDRATASE"/>
    <property type="match status" value="1"/>
</dbReference>
<dbReference type="EMBL" id="RBWV01000009">
    <property type="protein sequence ID" value="RKS80308.1"/>
    <property type="molecule type" value="Genomic_DNA"/>
</dbReference>
<evidence type="ECO:0000256" key="4">
    <source>
        <dbReference type="ARBA" id="ARBA00022857"/>
    </source>
</evidence>
<comment type="function">
    <text evidence="6">Catalyzes the conversion of GDP-D-mannose to GDP-4-dehydro-6-deoxy-D-mannose.</text>
</comment>
<protein>
    <recommendedName>
        <fullName evidence="3 6">GDP-mannose 4,6-dehydratase</fullName>
        <ecNumber evidence="3 6">4.2.1.47</ecNumber>
    </recommendedName>
    <alternativeName>
        <fullName evidence="6">GDP-D-mannose dehydratase</fullName>
    </alternativeName>
</protein>
<dbReference type="PANTHER" id="PTHR43715">
    <property type="entry name" value="GDP-MANNOSE 4,6-DEHYDRATASE"/>
    <property type="match status" value="1"/>
</dbReference>
<accession>A0A420XU02</accession>
<dbReference type="InParanoid" id="A0A420XU02"/>
<evidence type="ECO:0000259" key="7">
    <source>
        <dbReference type="Pfam" id="PF16363"/>
    </source>
</evidence>
<dbReference type="NCBIfam" id="TIGR01472">
    <property type="entry name" value="gmd"/>
    <property type="match status" value="1"/>
</dbReference>
<dbReference type="OrthoDB" id="9779041at2"/>
<dbReference type="GO" id="GO:0008446">
    <property type="term" value="F:GDP-mannose 4,6-dehydratase activity"/>
    <property type="evidence" value="ECO:0007669"/>
    <property type="project" value="UniProtKB-UniRule"/>
</dbReference>
<evidence type="ECO:0000256" key="5">
    <source>
        <dbReference type="ARBA" id="ARBA00023239"/>
    </source>
</evidence>
<dbReference type="InterPro" id="IPR006368">
    <property type="entry name" value="GDP_Man_deHydtase"/>
</dbReference>
<dbReference type="GO" id="GO:0042351">
    <property type="term" value="P:'de novo' GDP-L-fucose biosynthetic process"/>
    <property type="evidence" value="ECO:0007669"/>
    <property type="project" value="TreeGrafter"/>
</dbReference>
<evidence type="ECO:0000256" key="3">
    <source>
        <dbReference type="ARBA" id="ARBA00011989"/>
    </source>
</evidence>
<reference evidence="8 9" key="1">
    <citation type="submission" date="2018-10" db="EMBL/GenBank/DDBJ databases">
        <title>Genomic Encyclopedia of Archaeal and Bacterial Type Strains, Phase II (KMG-II): from individual species to whole genera.</title>
        <authorList>
            <person name="Goeker M."/>
        </authorList>
    </citation>
    <scope>NUCLEOTIDE SEQUENCE [LARGE SCALE GENOMIC DNA]</scope>
    <source>
        <strain evidence="8 9">RP-AC37</strain>
    </source>
</reference>
<dbReference type="Pfam" id="PF16363">
    <property type="entry name" value="GDP_Man_Dehyd"/>
    <property type="match status" value="1"/>
</dbReference>
<dbReference type="GO" id="GO:0070401">
    <property type="term" value="F:NADP+ binding"/>
    <property type="evidence" value="ECO:0007669"/>
    <property type="project" value="UniProtKB-UniRule"/>
</dbReference>
<dbReference type="HAMAP" id="MF_00955">
    <property type="entry name" value="GDP_Man_dehydratase"/>
    <property type="match status" value="1"/>
</dbReference>
<sequence length="337" mass="37856">MTKSALITGVTGQDGSYLAELLLEKGYEVHGIIRRASTFNTDRIDHIYQDPHESDVHMVLHHGDLSDATMLVNLMRDVQPDEVYHLGAQSHVKVSFEMPEYTGDVTGLGTIRLLEAIRASGVATRFYQASSSEMFGSTPPPQNESTPFHPRSPYGAAKVYAYWATVNYREAYGMHATNGILFNHESPRRGETFVTRKITRAVARIAAGLQEALYLGNLDAVRDWGYAKEYVEAQWLMLQQDAGDDYVVATGRAATVRDFCEVSFARAGLDYQQYVRTDPRYERPSEVDALIGDPTKCKEVLGWEPKTDWRALAELMVDADRQSLEDQLSGRHVRVDK</sequence>
<keyword evidence="5 6" id="KW-0456">Lyase</keyword>
<evidence type="ECO:0000313" key="9">
    <source>
        <dbReference type="Proteomes" id="UP000281955"/>
    </source>
</evidence>